<protein>
    <submittedName>
        <fullName evidence="1">Uncharacterized protein</fullName>
    </submittedName>
</protein>
<comment type="caution">
    <text evidence="1">The sequence shown here is derived from an EMBL/GenBank/DDBJ whole genome shotgun (WGS) entry which is preliminary data.</text>
</comment>
<dbReference type="Proteomes" id="UP000313645">
    <property type="component" value="Unassembled WGS sequence"/>
</dbReference>
<reference evidence="1 2" key="1">
    <citation type="submission" date="2019-02" db="EMBL/GenBank/DDBJ databases">
        <title>Marinobacter halodurans sp. nov., a marine bacterium isolated from sea tidal flat.</title>
        <authorList>
            <person name="Yoo Y."/>
            <person name="Lee D.W."/>
            <person name="Kim B.S."/>
            <person name="Kim J.-J."/>
        </authorList>
    </citation>
    <scope>NUCLEOTIDE SEQUENCE [LARGE SCALE GENOMIC DNA]</scope>
    <source>
        <strain evidence="1 2">YJ-S3-2</strain>
    </source>
</reference>
<evidence type="ECO:0000313" key="1">
    <source>
        <dbReference type="EMBL" id="TBW49849.1"/>
    </source>
</evidence>
<proteinExistence type="predicted"/>
<name>A0ABY1ZFM0_9GAMM</name>
<gene>
    <name evidence="1" type="ORF">EZI54_19075</name>
</gene>
<sequence length="122" mass="13523">MKRWFGGQKPPANLIIVGVGYPGFSLGQAVQASGRFHLVAFIDDEPWNNRTRLLGATVQYPGELAALIQRHEVKVVVRIEGEPPVIADNIWEEVMATGVRTLTLRADSDTETRLSELRGIQD</sequence>
<dbReference type="InterPro" id="IPR036291">
    <property type="entry name" value="NAD(P)-bd_dom_sf"/>
</dbReference>
<evidence type="ECO:0000313" key="2">
    <source>
        <dbReference type="Proteomes" id="UP000313645"/>
    </source>
</evidence>
<accession>A0ABY1ZFM0</accession>
<keyword evidence="2" id="KW-1185">Reference proteome</keyword>
<dbReference type="SUPFAM" id="SSF51735">
    <property type="entry name" value="NAD(P)-binding Rossmann-fold domains"/>
    <property type="match status" value="1"/>
</dbReference>
<organism evidence="1 2">
    <name type="scientific">Marinobacter halodurans</name>
    <dbReference type="NCBI Taxonomy" id="2528979"/>
    <lineage>
        <taxon>Bacteria</taxon>
        <taxon>Pseudomonadati</taxon>
        <taxon>Pseudomonadota</taxon>
        <taxon>Gammaproteobacteria</taxon>
        <taxon>Pseudomonadales</taxon>
        <taxon>Marinobacteraceae</taxon>
        <taxon>Marinobacter</taxon>
    </lineage>
</organism>
<dbReference type="EMBL" id="SJDL01000038">
    <property type="protein sequence ID" value="TBW49849.1"/>
    <property type="molecule type" value="Genomic_DNA"/>
</dbReference>
<dbReference type="Gene3D" id="3.40.50.720">
    <property type="entry name" value="NAD(P)-binding Rossmann-like Domain"/>
    <property type="match status" value="1"/>
</dbReference>